<proteinExistence type="predicted"/>
<gene>
    <name evidence="2" type="primary">cwlH</name>
    <name evidence="2" type="ORF">Pmgp_02996</name>
</gene>
<protein>
    <submittedName>
        <fullName evidence="2">N-acetylmuramoyl-L-alanine amidase CwlH</fullName>
        <ecNumber evidence="2">3.5.1.28</ecNumber>
    </submittedName>
</protein>
<dbReference type="RefSeq" id="WP_205078052.1">
    <property type="nucleotide sequence ID" value="NZ_QFFZ01000042.1"/>
</dbReference>
<dbReference type="EMBL" id="QFFZ01000042">
    <property type="protein sequence ID" value="TEB09627.1"/>
    <property type="molecule type" value="Genomic_DNA"/>
</dbReference>
<dbReference type="InterPro" id="IPR036366">
    <property type="entry name" value="PGBDSf"/>
</dbReference>
<dbReference type="InterPro" id="IPR036365">
    <property type="entry name" value="PGBD-like_sf"/>
</dbReference>
<reference evidence="2 3" key="1">
    <citation type="journal article" date="2018" name="Environ. Microbiol.">
        <title>Novel energy conservation strategies and behaviour of Pelotomaculum schinkii driving syntrophic propionate catabolism.</title>
        <authorList>
            <person name="Hidalgo-Ahumada C.A.P."/>
            <person name="Nobu M.K."/>
            <person name="Narihiro T."/>
            <person name="Tamaki H."/>
            <person name="Liu W.T."/>
            <person name="Kamagata Y."/>
            <person name="Stams A.J.M."/>
            <person name="Imachi H."/>
            <person name="Sousa D.Z."/>
        </authorList>
    </citation>
    <scope>NUCLEOTIDE SEQUENCE [LARGE SCALE GENOMIC DNA]</scope>
    <source>
        <strain evidence="2 3">MGP</strain>
    </source>
</reference>
<dbReference type="Gene3D" id="1.10.101.10">
    <property type="entry name" value="PGBD-like superfamily/PGBD"/>
    <property type="match status" value="1"/>
</dbReference>
<evidence type="ECO:0000313" key="2">
    <source>
        <dbReference type="EMBL" id="TEB09627.1"/>
    </source>
</evidence>
<dbReference type="AlphaFoldDB" id="A0A4Y7RMV5"/>
<keyword evidence="2" id="KW-0378">Hydrolase</keyword>
<dbReference type="EC" id="3.5.1.28" evidence="2"/>
<name>A0A4Y7RMV5_9FIRM</name>
<dbReference type="InterPro" id="IPR002477">
    <property type="entry name" value="Peptidoglycan-bd-like"/>
</dbReference>
<dbReference type="SUPFAM" id="SSF47090">
    <property type="entry name" value="PGBD-like"/>
    <property type="match status" value="1"/>
</dbReference>
<keyword evidence="3" id="KW-1185">Reference proteome</keyword>
<dbReference type="Proteomes" id="UP000297597">
    <property type="component" value="Unassembled WGS sequence"/>
</dbReference>
<organism evidence="2 3">
    <name type="scientific">Pelotomaculum propionicicum</name>
    <dbReference type="NCBI Taxonomy" id="258475"/>
    <lineage>
        <taxon>Bacteria</taxon>
        <taxon>Bacillati</taxon>
        <taxon>Bacillota</taxon>
        <taxon>Clostridia</taxon>
        <taxon>Eubacteriales</taxon>
        <taxon>Desulfotomaculaceae</taxon>
        <taxon>Pelotomaculum</taxon>
    </lineage>
</organism>
<dbReference type="Pfam" id="PF01471">
    <property type="entry name" value="PG_binding_1"/>
    <property type="match status" value="1"/>
</dbReference>
<comment type="caution">
    <text evidence="2">The sequence shown here is derived from an EMBL/GenBank/DDBJ whole genome shotgun (WGS) entry which is preliminary data.</text>
</comment>
<evidence type="ECO:0000259" key="1">
    <source>
        <dbReference type="Pfam" id="PF01471"/>
    </source>
</evidence>
<feature type="domain" description="Peptidoglycan binding-like" evidence="1">
    <location>
        <begin position="67"/>
        <end position="121"/>
    </location>
</feature>
<accession>A0A4Y7RMV5</accession>
<sequence length="124" mass="12999">MSCSKAVKLKRVGLILALVFMLTLSTGLYPAFAADLEAGMYEQVLPPAPSLTPTYSISGTVISDETAAVIAIQQRLVSLGYDTGGIDGIYGPKTRGAVMLFQASRNLIVDGIVGPQTLAALGFY</sequence>
<evidence type="ECO:0000313" key="3">
    <source>
        <dbReference type="Proteomes" id="UP000297597"/>
    </source>
</evidence>
<dbReference type="GO" id="GO:0008745">
    <property type="term" value="F:N-acetylmuramoyl-L-alanine amidase activity"/>
    <property type="evidence" value="ECO:0007669"/>
    <property type="project" value="UniProtKB-EC"/>
</dbReference>